<dbReference type="AlphaFoldDB" id="A0A438IZW7"/>
<proteinExistence type="predicted"/>
<comment type="caution">
    <text evidence="1">The sequence shown here is derived from an EMBL/GenBank/DDBJ whole genome shotgun (WGS) entry which is preliminary data.</text>
</comment>
<evidence type="ECO:0000313" key="1">
    <source>
        <dbReference type="EMBL" id="RVX02246.1"/>
    </source>
</evidence>
<protein>
    <submittedName>
        <fullName evidence="1">Acyl carrier protein 1, mitochondrial</fullName>
    </submittedName>
</protein>
<accession>A0A438IZW7</accession>
<reference evidence="1 2" key="1">
    <citation type="journal article" date="2018" name="PLoS Genet.">
        <title>Population sequencing reveals clonal diversity and ancestral inbreeding in the grapevine cultivar Chardonnay.</title>
        <authorList>
            <person name="Roach M.J."/>
            <person name="Johnson D.L."/>
            <person name="Bohlmann J."/>
            <person name="van Vuuren H.J."/>
            <person name="Jones S.J."/>
            <person name="Pretorius I.S."/>
            <person name="Schmidt S.A."/>
            <person name="Borneman A.R."/>
        </authorList>
    </citation>
    <scope>NUCLEOTIDE SEQUENCE [LARGE SCALE GENOMIC DNA]</scope>
    <source>
        <strain evidence="2">cv. Chardonnay</strain>
        <tissue evidence="1">Leaf</tissue>
    </source>
</reference>
<dbReference type="EMBL" id="QGNW01000071">
    <property type="protein sequence ID" value="RVX02246.1"/>
    <property type="molecule type" value="Genomic_DNA"/>
</dbReference>
<gene>
    <name evidence="1" type="primary">MTACP1_1</name>
    <name evidence="1" type="ORF">CK203_028310</name>
</gene>
<organism evidence="1 2">
    <name type="scientific">Vitis vinifera</name>
    <name type="common">Grape</name>
    <dbReference type="NCBI Taxonomy" id="29760"/>
    <lineage>
        <taxon>Eukaryota</taxon>
        <taxon>Viridiplantae</taxon>
        <taxon>Streptophyta</taxon>
        <taxon>Embryophyta</taxon>
        <taxon>Tracheophyta</taxon>
        <taxon>Spermatophyta</taxon>
        <taxon>Magnoliopsida</taxon>
        <taxon>eudicotyledons</taxon>
        <taxon>Gunneridae</taxon>
        <taxon>Pentapetalae</taxon>
        <taxon>rosids</taxon>
        <taxon>Vitales</taxon>
        <taxon>Vitaceae</taxon>
        <taxon>Viteae</taxon>
        <taxon>Vitis</taxon>
    </lineage>
</organism>
<dbReference type="Proteomes" id="UP000288805">
    <property type="component" value="Unassembled WGS sequence"/>
</dbReference>
<sequence length="206" mass="22716">MALRAAILRHIRVPVLQTLAPASTASNWQRWIRPMSSHGDDHLQKEEVIERVLSVVKSFPKVDPSQVNLVRSKDVGCLVRQGKGMGLGYGKKLGSDGSCFKLELVLKSKDAWVADVWKGVRDVAKHRFMQCFENRTGSASSTGWTVDWSLVQFGSSSGAEGMLNRLRTGWTSGWTVGPVNWPASFGLVFSFSSTAQHTQPTQGRDL</sequence>
<name>A0A438IZW7_VITVI</name>
<evidence type="ECO:0000313" key="2">
    <source>
        <dbReference type="Proteomes" id="UP000288805"/>
    </source>
</evidence>